<dbReference type="EMBL" id="JACXLD010000003">
    <property type="protein sequence ID" value="MBD2858914.1"/>
    <property type="molecule type" value="Genomic_DNA"/>
</dbReference>
<keyword evidence="5 8" id="KW-0560">Oxidoreductase</keyword>
<protein>
    <submittedName>
        <fullName evidence="9">Cytochrome P450</fullName>
    </submittedName>
</protein>
<accession>A0A927C0B8</accession>
<keyword evidence="7 8" id="KW-0503">Monooxygenase</keyword>
<dbReference type="AlphaFoldDB" id="A0A927C0B8"/>
<dbReference type="PANTHER" id="PTHR46696:SF1">
    <property type="entry name" value="CYTOCHROME P450 YJIB-RELATED"/>
    <property type="match status" value="1"/>
</dbReference>
<organism evidence="9 10">
    <name type="scientific">Spongiibacter pelagi</name>
    <dbReference type="NCBI Taxonomy" id="2760804"/>
    <lineage>
        <taxon>Bacteria</taxon>
        <taxon>Pseudomonadati</taxon>
        <taxon>Pseudomonadota</taxon>
        <taxon>Gammaproteobacteria</taxon>
        <taxon>Cellvibrionales</taxon>
        <taxon>Spongiibacteraceae</taxon>
        <taxon>Spongiibacter</taxon>
    </lineage>
</organism>
<dbReference type="PRINTS" id="PR00359">
    <property type="entry name" value="BP450"/>
</dbReference>
<dbReference type="RefSeq" id="WP_190764214.1">
    <property type="nucleotide sequence ID" value="NZ_JACXLD010000003.1"/>
</dbReference>
<dbReference type="InterPro" id="IPR001128">
    <property type="entry name" value="Cyt_P450"/>
</dbReference>
<keyword evidence="4 8" id="KW-0479">Metal-binding</keyword>
<dbReference type="PANTHER" id="PTHR46696">
    <property type="entry name" value="P450, PUTATIVE (EUROFUNG)-RELATED"/>
    <property type="match status" value="1"/>
</dbReference>
<evidence type="ECO:0000256" key="4">
    <source>
        <dbReference type="ARBA" id="ARBA00022723"/>
    </source>
</evidence>
<dbReference type="Gene3D" id="1.10.630.10">
    <property type="entry name" value="Cytochrome P450"/>
    <property type="match status" value="1"/>
</dbReference>
<dbReference type="PRINTS" id="PR00385">
    <property type="entry name" value="P450"/>
</dbReference>
<name>A0A927C0B8_9GAMM</name>
<keyword evidence="3 8" id="KW-0349">Heme</keyword>
<comment type="caution">
    <text evidence="9">The sequence shown here is derived from an EMBL/GenBank/DDBJ whole genome shotgun (WGS) entry which is preliminary data.</text>
</comment>
<dbReference type="Proteomes" id="UP000610558">
    <property type="component" value="Unassembled WGS sequence"/>
</dbReference>
<evidence type="ECO:0000256" key="2">
    <source>
        <dbReference type="ARBA" id="ARBA00010617"/>
    </source>
</evidence>
<evidence type="ECO:0000256" key="7">
    <source>
        <dbReference type="ARBA" id="ARBA00023033"/>
    </source>
</evidence>
<evidence type="ECO:0000256" key="5">
    <source>
        <dbReference type="ARBA" id="ARBA00023002"/>
    </source>
</evidence>
<evidence type="ECO:0000256" key="3">
    <source>
        <dbReference type="ARBA" id="ARBA00022617"/>
    </source>
</evidence>
<dbReference type="GO" id="GO:0020037">
    <property type="term" value="F:heme binding"/>
    <property type="evidence" value="ECO:0007669"/>
    <property type="project" value="InterPro"/>
</dbReference>
<gene>
    <name evidence="9" type="ORF">IB286_07795</name>
</gene>
<dbReference type="Pfam" id="PF00067">
    <property type="entry name" value="p450"/>
    <property type="match status" value="1"/>
</dbReference>
<reference evidence="9" key="1">
    <citation type="submission" date="2020-09" db="EMBL/GenBank/DDBJ databases">
        <authorList>
            <person name="Yoon J.-W."/>
        </authorList>
    </citation>
    <scope>NUCLEOTIDE SEQUENCE</scope>
    <source>
        <strain evidence="9">KMU-158</strain>
    </source>
</reference>
<keyword evidence="10" id="KW-1185">Reference proteome</keyword>
<comment type="similarity">
    <text evidence="2 8">Belongs to the cytochrome P450 family.</text>
</comment>
<evidence type="ECO:0000256" key="1">
    <source>
        <dbReference type="ARBA" id="ARBA00001971"/>
    </source>
</evidence>
<dbReference type="InterPro" id="IPR036396">
    <property type="entry name" value="Cyt_P450_sf"/>
</dbReference>
<dbReference type="GO" id="GO:0016705">
    <property type="term" value="F:oxidoreductase activity, acting on paired donors, with incorporation or reduction of molecular oxygen"/>
    <property type="evidence" value="ECO:0007669"/>
    <property type="project" value="InterPro"/>
</dbReference>
<comment type="cofactor">
    <cofactor evidence="1">
        <name>heme</name>
        <dbReference type="ChEBI" id="CHEBI:30413"/>
    </cofactor>
</comment>
<dbReference type="InterPro" id="IPR002397">
    <property type="entry name" value="Cyt_P450_B"/>
</dbReference>
<sequence>MSNLSSAILSEALAYANPVDIKGKLAELRETAPVSLVEPEGIRPYWAVTRLEDIRYIESNPQLFSAEPRAILILEALEKENQERFGEIMGVKTLVHMDGPRHMELRKITRDWFMPANISKLRGHVEELAAGFIERMKGMDGKCDFATDIAFWYPLRVVLQLIGIPEEDEAKILGLTQALFAPDAFATEEKDVMAVFFETITAMGEYFTLLIEDRRANPKDDIASLLSNATLDGELIDHFTLTSYFVLLSTAGHDTTSASLAGGIQALIQNPKQMELLLANPELYPQAADEIIRWVSPVKHFARTVLEDTELGGVPLKKGDTVAMFFESANRDETAIERAGEFDITRKSTKHMAFGYGRHNCLGMHLARMEVETFLRLLLPQLESLSLNGEPSYIPSHFVSGLSSLPITFKFKD</sequence>
<dbReference type="GO" id="GO:0005506">
    <property type="term" value="F:iron ion binding"/>
    <property type="evidence" value="ECO:0007669"/>
    <property type="project" value="InterPro"/>
</dbReference>
<dbReference type="InterPro" id="IPR017972">
    <property type="entry name" value="Cyt_P450_CS"/>
</dbReference>
<evidence type="ECO:0000313" key="10">
    <source>
        <dbReference type="Proteomes" id="UP000610558"/>
    </source>
</evidence>
<dbReference type="SUPFAM" id="SSF48264">
    <property type="entry name" value="Cytochrome P450"/>
    <property type="match status" value="1"/>
</dbReference>
<evidence type="ECO:0000256" key="6">
    <source>
        <dbReference type="ARBA" id="ARBA00023004"/>
    </source>
</evidence>
<proteinExistence type="inferred from homology"/>
<evidence type="ECO:0000313" key="9">
    <source>
        <dbReference type="EMBL" id="MBD2858914.1"/>
    </source>
</evidence>
<evidence type="ECO:0000256" key="8">
    <source>
        <dbReference type="RuleBase" id="RU000461"/>
    </source>
</evidence>
<dbReference type="GO" id="GO:0004497">
    <property type="term" value="F:monooxygenase activity"/>
    <property type="evidence" value="ECO:0007669"/>
    <property type="project" value="UniProtKB-KW"/>
</dbReference>
<dbReference type="FunFam" id="1.10.630.10:FF:000018">
    <property type="entry name" value="Cytochrome P450 monooxygenase"/>
    <property type="match status" value="1"/>
</dbReference>
<dbReference type="PROSITE" id="PS00086">
    <property type="entry name" value="CYTOCHROME_P450"/>
    <property type="match status" value="1"/>
</dbReference>
<keyword evidence="6 8" id="KW-0408">Iron</keyword>
<dbReference type="CDD" id="cd11033">
    <property type="entry name" value="CYP142-like"/>
    <property type="match status" value="1"/>
</dbReference>